<dbReference type="InterPro" id="IPR008533">
    <property type="entry name" value="DUF815"/>
</dbReference>
<name>A0ABV4BV15_9CLOT</name>
<dbReference type="InterPro" id="IPR027417">
    <property type="entry name" value="P-loop_NTPase"/>
</dbReference>
<keyword evidence="2" id="KW-0547">Nucleotide-binding</keyword>
<dbReference type="Proteomes" id="UP001564657">
    <property type="component" value="Unassembled WGS sequence"/>
</dbReference>
<proteinExistence type="predicted"/>
<protein>
    <submittedName>
        <fullName evidence="2">ATP-binding protein</fullName>
    </submittedName>
</protein>
<dbReference type="EMBL" id="JBGEWD010000009">
    <property type="protein sequence ID" value="MEY8000673.1"/>
    <property type="molecule type" value="Genomic_DNA"/>
</dbReference>
<dbReference type="GO" id="GO:0005524">
    <property type="term" value="F:ATP binding"/>
    <property type="evidence" value="ECO:0007669"/>
    <property type="project" value="UniProtKB-KW"/>
</dbReference>
<dbReference type="CDD" id="cd00009">
    <property type="entry name" value="AAA"/>
    <property type="match status" value="1"/>
</dbReference>
<comment type="caution">
    <text evidence="2">The sequence shown here is derived from an EMBL/GenBank/DDBJ whole genome shotgun (WGS) entry which is preliminary data.</text>
</comment>
<dbReference type="PANTHER" id="PTHR42935">
    <property type="entry name" value="SLR0930 PROTEIN"/>
    <property type="match status" value="1"/>
</dbReference>
<feature type="domain" description="AAA+ ATPase" evidence="1">
    <location>
        <begin position="249"/>
        <end position="372"/>
    </location>
</feature>
<dbReference type="SUPFAM" id="SSF52540">
    <property type="entry name" value="P-loop containing nucleoside triphosphate hydrolases"/>
    <property type="match status" value="1"/>
</dbReference>
<dbReference type="RefSeq" id="WP_369704564.1">
    <property type="nucleotide sequence ID" value="NZ_JBGEWD010000009.1"/>
</dbReference>
<dbReference type="SMART" id="SM00382">
    <property type="entry name" value="AAA"/>
    <property type="match status" value="1"/>
</dbReference>
<evidence type="ECO:0000313" key="3">
    <source>
        <dbReference type="Proteomes" id="UP001564657"/>
    </source>
</evidence>
<sequence length="451" mass="52544">MKNINFQADFDIKYAKLALDSISIYRNLLQDKVIGSLKNFLDYIDRGEVNIESIANLYNGFFFNLTESGYFSLKNYIIDKIIFSENYFSLSAERGSFKGNENMIKDAAAKDLEKFQCAAELSFFNIRGQLLKCFDKDLFKKIIEEFPQLEMEDDFKEENYPRHISSIEKSFHCSSKWSKCIDDLAEFHNVYGCGIFANYRAFVWEHIDGKGCFKGIEDPDPIELSDLIGYEKEHLIVEKNTIQFLEGFPANNVLIHGDRGTGKSSTVKAILNKYYTRGLRMVELPKAYLEDFPEIIRKLKNKSEKFIIFVDDLVFSDNEESYTALKSMLEGGFENKSSNILIYATSNRRHLVKEYFSERGASDFDEEVHREDSVQEKLSLADRFGINVVFISPDKVKYLQIVEGIAKKRKLNIDRERLYSEALKWERWYNGRSARTARQFVDWIEGCQEKF</sequence>
<dbReference type="Gene3D" id="3.40.50.300">
    <property type="entry name" value="P-loop containing nucleotide triphosphate hydrolases"/>
    <property type="match status" value="1"/>
</dbReference>
<dbReference type="Pfam" id="PF05673">
    <property type="entry name" value="DUF815"/>
    <property type="match status" value="1"/>
</dbReference>
<evidence type="ECO:0000259" key="1">
    <source>
        <dbReference type="SMART" id="SM00382"/>
    </source>
</evidence>
<evidence type="ECO:0000313" key="2">
    <source>
        <dbReference type="EMBL" id="MEY8000673.1"/>
    </source>
</evidence>
<dbReference type="PANTHER" id="PTHR42935:SF1">
    <property type="entry name" value="SLR0930 PROTEIN"/>
    <property type="match status" value="1"/>
</dbReference>
<gene>
    <name evidence="2" type="ORF">AB8U03_10760</name>
</gene>
<organism evidence="2 3">
    <name type="scientific">Clostridium moutaii</name>
    <dbReference type="NCBI Taxonomy" id="3240932"/>
    <lineage>
        <taxon>Bacteria</taxon>
        <taxon>Bacillati</taxon>
        <taxon>Bacillota</taxon>
        <taxon>Clostridia</taxon>
        <taxon>Eubacteriales</taxon>
        <taxon>Clostridiaceae</taxon>
        <taxon>Clostridium</taxon>
    </lineage>
</organism>
<reference evidence="2 3" key="1">
    <citation type="submission" date="2024-08" db="EMBL/GenBank/DDBJ databases">
        <title>Clostridium lapicellarii sp. nov., and Clostridium renhuaiense sp. nov., two species isolated from the mud in a fermentation cellar used for producing sauce-flavour Chinese liquors.</title>
        <authorList>
            <person name="Yang F."/>
            <person name="Wang H."/>
            <person name="Chen L.Q."/>
            <person name="Zhou N."/>
            <person name="Lu J.J."/>
            <person name="Pu X.X."/>
            <person name="Wan B."/>
            <person name="Wang L."/>
            <person name="Liu S.J."/>
        </authorList>
    </citation>
    <scope>NUCLEOTIDE SEQUENCE [LARGE SCALE GENOMIC DNA]</scope>
    <source>
        <strain evidence="2 3">MT-5</strain>
    </source>
</reference>
<keyword evidence="2" id="KW-0067">ATP-binding</keyword>
<accession>A0ABV4BV15</accession>
<keyword evidence="3" id="KW-1185">Reference proteome</keyword>
<dbReference type="InterPro" id="IPR003593">
    <property type="entry name" value="AAA+_ATPase"/>
</dbReference>